<keyword evidence="6 12" id="KW-0547">Nucleotide-binding</keyword>
<name>A0A6A4W2B7_AMPAM</name>
<dbReference type="PANTHER" id="PTHR24058">
    <property type="entry name" value="DUAL SPECIFICITY PROTEIN KINASE"/>
    <property type="match status" value="1"/>
</dbReference>
<keyword evidence="7 15" id="KW-0418">Kinase</keyword>
<feature type="region of interest" description="Disordered" evidence="13">
    <location>
        <begin position="1"/>
        <end position="26"/>
    </location>
</feature>
<dbReference type="GO" id="GO:0005856">
    <property type="term" value="C:cytoskeleton"/>
    <property type="evidence" value="ECO:0007669"/>
    <property type="project" value="TreeGrafter"/>
</dbReference>
<dbReference type="GO" id="GO:0004712">
    <property type="term" value="F:protein serine/threonine/tyrosine kinase activity"/>
    <property type="evidence" value="ECO:0007669"/>
    <property type="project" value="UniProtKB-EC"/>
</dbReference>
<dbReference type="InterPro" id="IPR011009">
    <property type="entry name" value="Kinase-like_dom_sf"/>
</dbReference>
<feature type="compositionally biased region" description="Low complexity" evidence="13">
    <location>
        <begin position="187"/>
        <end position="201"/>
    </location>
</feature>
<dbReference type="Gene3D" id="1.10.510.10">
    <property type="entry name" value="Transferase(Phosphotransferase) domain 1"/>
    <property type="match status" value="1"/>
</dbReference>
<keyword evidence="5" id="KW-0808">Transferase</keyword>
<evidence type="ECO:0000256" key="4">
    <source>
        <dbReference type="ARBA" id="ARBA00022553"/>
    </source>
</evidence>
<evidence type="ECO:0000313" key="15">
    <source>
        <dbReference type="EMBL" id="KAF0302107.1"/>
    </source>
</evidence>
<feature type="compositionally biased region" description="Low complexity" evidence="13">
    <location>
        <begin position="289"/>
        <end position="299"/>
    </location>
</feature>
<comment type="caution">
    <text evidence="15">The sequence shown here is derived from an EMBL/GenBank/DDBJ whole genome shotgun (WGS) entry which is preliminary data.</text>
</comment>
<proteinExistence type="inferred from homology"/>
<dbReference type="OrthoDB" id="9332038at2759"/>
<keyword evidence="8 12" id="KW-0067">ATP-binding</keyword>
<dbReference type="Gene3D" id="3.30.200.20">
    <property type="entry name" value="Phosphorylase Kinase, domain 1"/>
    <property type="match status" value="1"/>
</dbReference>
<evidence type="ECO:0000256" key="11">
    <source>
        <dbReference type="ARBA" id="ARBA00051680"/>
    </source>
</evidence>
<evidence type="ECO:0000256" key="3">
    <source>
        <dbReference type="ARBA" id="ARBA00022527"/>
    </source>
</evidence>
<dbReference type="InterPro" id="IPR000719">
    <property type="entry name" value="Prot_kinase_dom"/>
</dbReference>
<evidence type="ECO:0000259" key="14">
    <source>
        <dbReference type="PROSITE" id="PS50011"/>
    </source>
</evidence>
<feature type="compositionally biased region" description="Low complexity" evidence="13">
    <location>
        <begin position="795"/>
        <end position="804"/>
    </location>
</feature>
<dbReference type="GO" id="GO:0005524">
    <property type="term" value="F:ATP binding"/>
    <property type="evidence" value="ECO:0007669"/>
    <property type="project" value="UniProtKB-UniRule"/>
</dbReference>
<evidence type="ECO:0000256" key="1">
    <source>
        <dbReference type="ARBA" id="ARBA00008867"/>
    </source>
</evidence>
<dbReference type="GO" id="GO:0005737">
    <property type="term" value="C:cytoplasm"/>
    <property type="evidence" value="ECO:0007669"/>
    <property type="project" value="TreeGrafter"/>
</dbReference>
<dbReference type="FunFam" id="3.30.200.20:FF:000127">
    <property type="entry name" value="Putative dual specificity tyrosine-phosphorylation-regulated kinase 2"/>
    <property type="match status" value="1"/>
</dbReference>
<dbReference type="Gene3D" id="3.30.10.30">
    <property type="entry name" value="DYRK"/>
    <property type="match status" value="1"/>
</dbReference>
<accession>A0A6A4W2B7</accession>
<comment type="catalytic activity">
    <reaction evidence="10">
        <text>L-threonyl-[protein] + ATP = O-phospho-L-threonyl-[protein] + ADP + H(+)</text>
        <dbReference type="Rhea" id="RHEA:46608"/>
        <dbReference type="Rhea" id="RHEA-COMP:11060"/>
        <dbReference type="Rhea" id="RHEA-COMP:11605"/>
        <dbReference type="ChEBI" id="CHEBI:15378"/>
        <dbReference type="ChEBI" id="CHEBI:30013"/>
        <dbReference type="ChEBI" id="CHEBI:30616"/>
        <dbReference type="ChEBI" id="CHEBI:61977"/>
        <dbReference type="ChEBI" id="CHEBI:456216"/>
        <dbReference type="EC" id="2.7.12.1"/>
    </reaction>
</comment>
<dbReference type="EC" id="2.7.12.1" evidence="2"/>
<dbReference type="EMBL" id="VIIS01001093">
    <property type="protein sequence ID" value="KAF0302107.1"/>
    <property type="molecule type" value="Genomic_DNA"/>
</dbReference>
<evidence type="ECO:0000256" key="2">
    <source>
        <dbReference type="ARBA" id="ARBA00013203"/>
    </source>
</evidence>
<evidence type="ECO:0000256" key="12">
    <source>
        <dbReference type="PROSITE-ProRule" id="PRU10141"/>
    </source>
</evidence>
<dbReference type="InterPro" id="IPR008271">
    <property type="entry name" value="Ser/Thr_kinase_AS"/>
</dbReference>
<comment type="catalytic activity">
    <reaction evidence="9">
        <text>L-seryl-[protein] + ATP = O-phospho-L-seryl-[protein] + ADP + H(+)</text>
        <dbReference type="Rhea" id="RHEA:17989"/>
        <dbReference type="Rhea" id="RHEA-COMP:9863"/>
        <dbReference type="Rhea" id="RHEA-COMP:11604"/>
        <dbReference type="ChEBI" id="CHEBI:15378"/>
        <dbReference type="ChEBI" id="CHEBI:29999"/>
        <dbReference type="ChEBI" id="CHEBI:30616"/>
        <dbReference type="ChEBI" id="CHEBI:83421"/>
        <dbReference type="ChEBI" id="CHEBI:456216"/>
        <dbReference type="EC" id="2.7.12.1"/>
    </reaction>
</comment>
<dbReference type="PROSITE" id="PS00107">
    <property type="entry name" value="PROTEIN_KINASE_ATP"/>
    <property type="match status" value="1"/>
</dbReference>
<feature type="compositionally biased region" description="Low complexity" evidence="13">
    <location>
        <begin position="554"/>
        <end position="567"/>
    </location>
</feature>
<dbReference type="Pfam" id="PF00069">
    <property type="entry name" value="Pkinase"/>
    <property type="match status" value="1"/>
</dbReference>
<feature type="region of interest" description="Disordered" evidence="13">
    <location>
        <begin position="178"/>
        <end position="202"/>
    </location>
</feature>
<feature type="compositionally biased region" description="Low complexity" evidence="13">
    <location>
        <begin position="432"/>
        <end position="441"/>
    </location>
</feature>
<feature type="region of interest" description="Disordered" evidence="13">
    <location>
        <begin position="1137"/>
        <end position="1160"/>
    </location>
</feature>
<evidence type="ECO:0000256" key="13">
    <source>
        <dbReference type="SAM" id="MobiDB-lite"/>
    </source>
</evidence>
<dbReference type="PROSITE" id="PS50011">
    <property type="entry name" value="PROTEIN_KINASE_DOM"/>
    <property type="match status" value="1"/>
</dbReference>
<dbReference type="InterPro" id="IPR042521">
    <property type="entry name" value="DYRK"/>
</dbReference>
<dbReference type="GO" id="GO:0004674">
    <property type="term" value="F:protein serine/threonine kinase activity"/>
    <property type="evidence" value="ECO:0007669"/>
    <property type="project" value="UniProtKB-KW"/>
</dbReference>
<feature type="region of interest" description="Disordered" evidence="13">
    <location>
        <begin position="218"/>
        <end position="302"/>
    </location>
</feature>
<feature type="compositionally biased region" description="Basic residues" evidence="13">
    <location>
        <begin position="274"/>
        <end position="288"/>
    </location>
</feature>
<keyword evidence="3" id="KW-0723">Serine/threonine-protein kinase</keyword>
<keyword evidence="16" id="KW-1185">Reference proteome</keyword>
<feature type="compositionally biased region" description="Low complexity" evidence="13">
    <location>
        <begin position="467"/>
        <end position="476"/>
    </location>
</feature>
<dbReference type="SMART" id="SM00220">
    <property type="entry name" value="S_TKc"/>
    <property type="match status" value="1"/>
</dbReference>
<feature type="region of interest" description="Disordered" evidence="13">
    <location>
        <begin position="432"/>
        <end position="610"/>
    </location>
</feature>
<evidence type="ECO:0000256" key="10">
    <source>
        <dbReference type="ARBA" id="ARBA00049308"/>
    </source>
</evidence>
<dbReference type="PROSITE" id="PS00108">
    <property type="entry name" value="PROTEIN_KINASE_ST"/>
    <property type="match status" value="1"/>
</dbReference>
<evidence type="ECO:0000256" key="6">
    <source>
        <dbReference type="ARBA" id="ARBA00022741"/>
    </source>
</evidence>
<dbReference type="SUPFAM" id="SSF56112">
    <property type="entry name" value="Protein kinase-like (PK-like)"/>
    <property type="match status" value="1"/>
</dbReference>
<evidence type="ECO:0000256" key="8">
    <source>
        <dbReference type="ARBA" id="ARBA00022840"/>
    </source>
</evidence>
<keyword evidence="4" id="KW-0597">Phosphoprotein</keyword>
<feature type="domain" description="Protein kinase" evidence="14">
    <location>
        <begin position="899"/>
        <end position="1195"/>
    </location>
</feature>
<feature type="region of interest" description="Disordered" evidence="13">
    <location>
        <begin position="782"/>
        <end position="831"/>
    </location>
</feature>
<dbReference type="PANTHER" id="PTHR24058:SF22">
    <property type="entry name" value="DUAL SPECIFICITY TYROSINE-PHOSPHORYLATION-REGULATED KINASE 4"/>
    <property type="match status" value="1"/>
</dbReference>
<dbReference type="GO" id="GO:0005634">
    <property type="term" value="C:nucleus"/>
    <property type="evidence" value="ECO:0007669"/>
    <property type="project" value="TreeGrafter"/>
</dbReference>
<feature type="compositionally biased region" description="Polar residues" evidence="13">
    <location>
        <begin position="1292"/>
        <end position="1309"/>
    </location>
</feature>
<comment type="similarity">
    <text evidence="1">Belongs to the protein kinase superfamily. CMGC Ser/Thr protein kinase family. MNB/DYRK subfamily.</text>
</comment>
<organism evidence="15 16">
    <name type="scientific">Amphibalanus amphitrite</name>
    <name type="common">Striped barnacle</name>
    <name type="synonym">Balanus amphitrite</name>
    <dbReference type="NCBI Taxonomy" id="1232801"/>
    <lineage>
        <taxon>Eukaryota</taxon>
        <taxon>Metazoa</taxon>
        <taxon>Ecdysozoa</taxon>
        <taxon>Arthropoda</taxon>
        <taxon>Crustacea</taxon>
        <taxon>Multicrustacea</taxon>
        <taxon>Cirripedia</taxon>
        <taxon>Thoracica</taxon>
        <taxon>Thoracicalcarea</taxon>
        <taxon>Balanomorpha</taxon>
        <taxon>Balanoidea</taxon>
        <taxon>Balanidae</taxon>
        <taxon>Amphibalaninae</taxon>
        <taxon>Amphibalanus</taxon>
    </lineage>
</organism>
<gene>
    <name evidence="15" type="primary">Dyrk2_1</name>
    <name evidence="15" type="ORF">FJT64_025801</name>
</gene>
<dbReference type="InterPro" id="IPR050494">
    <property type="entry name" value="Ser_Thr_dual-spec_kinase"/>
</dbReference>
<evidence type="ECO:0000256" key="5">
    <source>
        <dbReference type="ARBA" id="ARBA00022679"/>
    </source>
</evidence>
<evidence type="ECO:0000256" key="9">
    <source>
        <dbReference type="ARBA" id="ARBA00049003"/>
    </source>
</evidence>
<feature type="region of interest" description="Disordered" evidence="13">
    <location>
        <begin position="1245"/>
        <end position="1322"/>
    </location>
</feature>
<sequence>MPAGGTSIHWRNSTGQSDTERHRSISQLTAQRTRTSLYRPVCPLFDCVCVTFRFKVDSAGRRWRSRWRWERRWDGGGTAVGRRWDQRWEAAGSAVGVSRWEARRPPPRARPSSAMRIVVDWSQDGAVSPASALSAGSDRRPGRPWLSKGASWLSSVTRRSSVRRAQQRLHGWLSSESLLSSHERGRPAAAAAEELPRARVPPNRRASFAEFYPGQLQLGQSHSLPREPEPRAPGRAALDRFGTMRGDGGVRGVTSDRARYQPLPPPVLSPPQHQHLHQHLRQHQHHHQSQPQRQHQQRPARGLYRSVSIAGHLSELSSAAAPAPHRQFARNSTLRRSRSRDDLLSAQPSTGPEPGKMVYHYPPNGPYCSPVVLVSRTAAAPRPGPLRRAESLSHGLKSRSLGTLLEERHDPTPSPSPLPLPVLDLTQVAGGEVPPRSVQRRPVPEEPQPPPPGGNYHPDDLLPPLAEENSSKGSSEGEQERRSSSGRASRERRRSLGADRPSARPHVATFSSPSPESPERPSWTPPHSVSPLYSTLEESGRRRDRLADLRLQRGRGASYGGYSAHSGHPGRRAGPAVRSQSFQVRAPVGPPSEDRAHPPGSPGDALPPQLDYPPFVTPEGGLWEERPAPGLGHRPHDAELIRAAYRARFEQRRRFPSYLQPAFVPLEGVGAGSWHERNPLPTAAAPRRAATLRRPEPHCPCHLNQSASAAAERAWRRRSYADPRYNSYADPRYSAYADPHYNSLLLQNQGNINGEVTTIPGRNQINQARGLSKKNGIIVNERLPVLSGKRPQPNGSSQGSSGRGLPVISGLSPSEQGHGSRTDTHGRPLPLRPSDAVRYYASYMSEYELTEIEQYDEIWFLGLDASKVAGDEALQQNGGFDDEHGSYVKVPHDHIAYRYEILEVIGRGSFGQVIRALDHKTNTQVAIKIIRNKKRFHQQALMEVKILDHLRRRDKEGGYNIIHMLDYFYFRNHLCVTFQLMGLNLFELIKKNNYQGVSMSLIKKFAASMVQCLRLLFREGIIHCDLKPENVLLKSRSSSSIKIIDFGSSCYTHQRVYTYIQSRFYRSPEVILGLQYGTPIDMWSLGCILAELHTGFPLFPGENEVEQLACIMEVLDLPPEELIVHATRRRLFFDSRGNPRTITNTKGRRRRPGNRPLPSALKTSDAMFVDFIEKCLTWDPSQRLTPEEAARHPFLGGRVSSLPPPPPAVPAPAAAEEPAYSIYKIYRGRRPVRDVAAAPVAEVAAGPPAPVPAVSRQESSVAQEQGDGSEAASVPSAPPVGSTPAQEPSAPTGASEQPTAAPTRPSTEATSEEGGTFLPPIL</sequence>
<reference evidence="15 16" key="1">
    <citation type="submission" date="2019-07" db="EMBL/GenBank/DDBJ databases">
        <title>Draft genome assembly of a fouling barnacle, Amphibalanus amphitrite (Darwin, 1854): The first reference genome for Thecostraca.</title>
        <authorList>
            <person name="Kim W."/>
        </authorList>
    </citation>
    <scope>NUCLEOTIDE SEQUENCE [LARGE SCALE GENOMIC DNA]</scope>
    <source>
        <strain evidence="15">SNU_AA5</strain>
        <tissue evidence="15">Soma without cirri and trophi</tissue>
    </source>
</reference>
<feature type="compositionally biased region" description="Basic and acidic residues" evidence="13">
    <location>
        <begin position="538"/>
        <end position="551"/>
    </location>
</feature>
<dbReference type="Proteomes" id="UP000440578">
    <property type="component" value="Unassembled WGS sequence"/>
</dbReference>
<protein>
    <recommendedName>
        <fullName evidence="2">dual-specificity kinase</fullName>
        <ecNumber evidence="2">2.7.12.1</ecNumber>
    </recommendedName>
</protein>
<evidence type="ECO:0000313" key="16">
    <source>
        <dbReference type="Proteomes" id="UP000440578"/>
    </source>
</evidence>
<dbReference type="InterPro" id="IPR017441">
    <property type="entry name" value="Protein_kinase_ATP_BS"/>
</dbReference>
<evidence type="ECO:0000256" key="7">
    <source>
        <dbReference type="ARBA" id="ARBA00022777"/>
    </source>
</evidence>
<dbReference type="FunFam" id="1.10.510.10:FF:000112">
    <property type="entry name" value="Putative dual specificity tyrosine-phosphorylation-regulated kinase 2"/>
    <property type="match status" value="1"/>
</dbReference>
<comment type="catalytic activity">
    <reaction evidence="11">
        <text>L-tyrosyl-[protein] + ATP = O-phospho-L-tyrosyl-[protein] + ADP + H(+)</text>
        <dbReference type="Rhea" id="RHEA:10596"/>
        <dbReference type="Rhea" id="RHEA-COMP:10136"/>
        <dbReference type="Rhea" id="RHEA-COMP:20101"/>
        <dbReference type="ChEBI" id="CHEBI:15378"/>
        <dbReference type="ChEBI" id="CHEBI:30616"/>
        <dbReference type="ChEBI" id="CHEBI:46858"/>
        <dbReference type="ChEBI" id="CHEBI:61978"/>
        <dbReference type="ChEBI" id="CHEBI:456216"/>
        <dbReference type="EC" id="2.7.12.1"/>
    </reaction>
</comment>
<feature type="binding site" evidence="12">
    <location>
        <position position="928"/>
    </location>
    <ligand>
        <name>ATP</name>
        <dbReference type="ChEBI" id="CHEBI:30616"/>
    </ligand>
</feature>
<feature type="region of interest" description="Disordered" evidence="13">
    <location>
        <begin position="316"/>
        <end position="358"/>
    </location>
</feature>